<reference evidence="5" key="3">
    <citation type="journal article" date="2019" name="Int. J. Syst. Evol. Microbiol.">
        <title>The Global Catalogue of Microorganisms (GCM) 10K type strain sequencing project: providing services to taxonomists for standard genome sequencing and annotation.</title>
        <authorList>
            <consortium name="The Broad Institute Genomics Platform"/>
            <consortium name="The Broad Institute Genome Sequencing Center for Infectious Disease"/>
            <person name="Wu L."/>
            <person name="Ma J."/>
        </authorList>
    </citation>
    <scope>NUCLEOTIDE SEQUENCE [LARGE SCALE GENOMIC DNA]</scope>
    <source>
        <strain evidence="5">JCM 10664</strain>
    </source>
</reference>
<dbReference type="PANTHER" id="PTHR35446">
    <property type="entry name" value="SI:CH211-175M2.5"/>
    <property type="match status" value="1"/>
</dbReference>
<evidence type="ECO:0000313" key="3">
    <source>
        <dbReference type="EMBL" id="GGI68933.1"/>
    </source>
</evidence>
<keyword evidence="5" id="KW-1185">Reference proteome</keyword>
<comment type="caution">
    <text evidence="3">The sequence shown here is derived from an EMBL/GenBank/DDBJ whole genome shotgun (WGS) entry which is preliminary data.</text>
</comment>
<dbReference type="NCBIfam" id="TIGR01926">
    <property type="entry name" value="peroxid_rel"/>
    <property type="match status" value="1"/>
</dbReference>
<dbReference type="InterPro" id="IPR029032">
    <property type="entry name" value="AhpD-like"/>
</dbReference>
<evidence type="ECO:0000313" key="4">
    <source>
        <dbReference type="Proteomes" id="UP000597989"/>
    </source>
</evidence>
<accession>A0A917N6H1</accession>
<evidence type="ECO:0000313" key="5">
    <source>
        <dbReference type="Proteomes" id="UP001500220"/>
    </source>
</evidence>
<reference evidence="2" key="5">
    <citation type="submission" date="2023-12" db="EMBL/GenBank/DDBJ databases">
        <authorList>
            <person name="Sun Q."/>
            <person name="Inoue M."/>
        </authorList>
    </citation>
    <scope>NUCLEOTIDE SEQUENCE</scope>
    <source>
        <strain evidence="2">JCM 10664</strain>
    </source>
</reference>
<reference evidence="3 4" key="2">
    <citation type="journal article" date="2014" name="Int. J. Syst. Evol. Microbiol.">
        <title>Complete genome sequence of Corynebacterium casei LMG S-19264T (=DSM 44701T), isolated from a smear-ripened cheese.</title>
        <authorList>
            <consortium name="US DOE Joint Genome Institute (JGI-PGF)"/>
            <person name="Walter F."/>
            <person name="Albersmeier A."/>
            <person name="Kalinowski J."/>
            <person name="Ruckert C."/>
        </authorList>
    </citation>
    <scope>NUCLEOTIDE SEQUENCE [LARGE SCALE GENOMIC DNA]</scope>
    <source>
        <strain evidence="3 4">CGMCC 4.7206</strain>
    </source>
</reference>
<dbReference type="Proteomes" id="UP001500220">
    <property type="component" value="Unassembled WGS sequence"/>
</dbReference>
<dbReference type="PANTHER" id="PTHR35446:SF2">
    <property type="entry name" value="CARBOXYMUCONOLACTONE DECARBOXYLASE-LIKE DOMAIN-CONTAINING PROTEIN"/>
    <property type="match status" value="1"/>
</dbReference>
<dbReference type="GO" id="GO:0051920">
    <property type="term" value="F:peroxiredoxin activity"/>
    <property type="evidence" value="ECO:0007669"/>
    <property type="project" value="InterPro"/>
</dbReference>
<evidence type="ECO:0000313" key="2">
    <source>
        <dbReference type="EMBL" id="GAA0512103.1"/>
    </source>
</evidence>
<dbReference type="Gene3D" id="1.20.1290.10">
    <property type="entry name" value="AhpD-like"/>
    <property type="match status" value="2"/>
</dbReference>
<dbReference type="InterPro" id="IPR010195">
    <property type="entry name" value="Uncharacterised_peroxidase-rel"/>
</dbReference>
<dbReference type="EMBL" id="BAAAHC010000005">
    <property type="protein sequence ID" value="GAA0512103.1"/>
    <property type="molecule type" value="Genomic_DNA"/>
</dbReference>
<sequence>MTIASSDRTDAALAALRADVRDATANVEAAVLRPADEAVLDRADRARIALRVAVVNEHQGYAEEVADLLDSVAGTGAAGVVRSVERWSELPEPTQALLAHCEHVALDPADVVADDIASLLAQGLTAAQVVAASQVVGYASYRVRLLRGLELLAAGGESAPVEPVTTIEAGATADGGALPSPAEAFPVLRWIPRVEPVADPAGSDEKNPANLALRHDPDVLERQTALYNAVLMSPGHLSRADRELVALATSLVTGCRYAAARHGRRHAQLAQDRITSVALAEAGPAAVADSRHRAIIDAAGALATTPAALTAGHLARLAAVGLGADEVRDLLAVAALFSWTNRLTATLGNTAR</sequence>
<proteinExistence type="predicted"/>
<gene>
    <name evidence="2" type="ORF">GCM10009545_12650</name>
    <name evidence="3" type="ORF">GCM10011581_02420</name>
</gene>
<dbReference type="InterPro" id="IPR003779">
    <property type="entry name" value="CMD-like"/>
</dbReference>
<dbReference type="Proteomes" id="UP000597989">
    <property type="component" value="Unassembled WGS sequence"/>
</dbReference>
<protein>
    <recommendedName>
        <fullName evidence="1">Carboxymuconolactone decarboxylase-like domain-containing protein</fullName>
    </recommendedName>
</protein>
<organism evidence="3 4">
    <name type="scientific">Saccharopolyspora thermophila</name>
    <dbReference type="NCBI Taxonomy" id="89367"/>
    <lineage>
        <taxon>Bacteria</taxon>
        <taxon>Bacillati</taxon>
        <taxon>Actinomycetota</taxon>
        <taxon>Actinomycetes</taxon>
        <taxon>Pseudonocardiales</taxon>
        <taxon>Pseudonocardiaceae</taxon>
        <taxon>Saccharopolyspora</taxon>
    </lineage>
</organism>
<dbReference type="AlphaFoldDB" id="A0A917N6H1"/>
<dbReference type="SUPFAM" id="SSF69118">
    <property type="entry name" value="AhpD-like"/>
    <property type="match status" value="2"/>
</dbReference>
<evidence type="ECO:0000259" key="1">
    <source>
        <dbReference type="Pfam" id="PF02627"/>
    </source>
</evidence>
<name>A0A917N6H1_9PSEU</name>
<dbReference type="Pfam" id="PF02627">
    <property type="entry name" value="CMD"/>
    <property type="match status" value="1"/>
</dbReference>
<reference evidence="2" key="1">
    <citation type="journal article" date="2014" name="Int. J. Syst. Evol. Microbiol.">
        <title>Complete genome of a new Firmicutes species belonging to the dominant human colonic microbiota ('Ruminococcus bicirculans') reveals two chromosomes and a selective capacity to utilize plant glucans.</title>
        <authorList>
            <consortium name="NISC Comparative Sequencing Program"/>
            <person name="Wegmann U."/>
            <person name="Louis P."/>
            <person name="Goesmann A."/>
            <person name="Henrissat B."/>
            <person name="Duncan S.H."/>
            <person name="Flint H.J."/>
        </authorList>
    </citation>
    <scope>NUCLEOTIDE SEQUENCE</scope>
    <source>
        <strain evidence="2">JCM 10664</strain>
    </source>
</reference>
<feature type="domain" description="Carboxymuconolactone decarboxylase-like" evidence="1">
    <location>
        <begin position="217"/>
        <end position="286"/>
    </location>
</feature>
<reference evidence="3" key="4">
    <citation type="submission" date="2020-09" db="EMBL/GenBank/DDBJ databases">
        <authorList>
            <person name="Sun Q."/>
            <person name="Zhou Y."/>
        </authorList>
    </citation>
    <scope>NUCLEOTIDE SEQUENCE</scope>
    <source>
        <strain evidence="3">CGMCC 4.7206</strain>
    </source>
</reference>
<dbReference type="EMBL" id="BMMT01000001">
    <property type="protein sequence ID" value="GGI68933.1"/>
    <property type="molecule type" value="Genomic_DNA"/>
</dbReference>
<dbReference type="RefSeq" id="WP_188984467.1">
    <property type="nucleotide sequence ID" value="NZ_BAAAHC010000005.1"/>
</dbReference>